<dbReference type="Gene3D" id="1.20.142.10">
    <property type="entry name" value="Poly(ADP-ribose) polymerase, regulatory domain"/>
    <property type="match status" value="1"/>
</dbReference>
<feature type="compositionally biased region" description="Polar residues" evidence="9">
    <location>
        <begin position="1374"/>
        <end position="1397"/>
    </location>
</feature>
<organism evidence="15 16">
    <name type="scientific">Pelobates cultripes</name>
    <name type="common">Western spadefoot toad</name>
    <dbReference type="NCBI Taxonomy" id="61616"/>
    <lineage>
        <taxon>Eukaryota</taxon>
        <taxon>Metazoa</taxon>
        <taxon>Chordata</taxon>
        <taxon>Craniata</taxon>
        <taxon>Vertebrata</taxon>
        <taxon>Euteleostomi</taxon>
        <taxon>Amphibia</taxon>
        <taxon>Batrachia</taxon>
        <taxon>Anura</taxon>
        <taxon>Pelobatoidea</taxon>
        <taxon>Pelobatidae</taxon>
        <taxon>Pelobates</taxon>
    </lineage>
</organism>
<dbReference type="InterPro" id="IPR036616">
    <property type="entry name" value="Poly(ADP-ribose)pol_reg_dom_sf"/>
</dbReference>
<dbReference type="SMART" id="SM00609">
    <property type="entry name" value="VIT"/>
    <property type="match status" value="1"/>
</dbReference>
<dbReference type="PROSITE" id="PS50234">
    <property type="entry name" value="VWFA"/>
    <property type="match status" value="1"/>
</dbReference>
<comment type="subcellular location">
    <subcellularLocation>
        <location evidence="1">Nucleus</location>
    </subcellularLocation>
</comment>
<gene>
    <name evidence="15" type="ORF">PECUL_23A034202</name>
</gene>
<dbReference type="Pfam" id="PF00644">
    <property type="entry name" value="PARP"/>
    <property type="match status" value="1"/>
</dbReference>
<dbReference type="GO" id="GO:0005737">
    <property type="term" value="C:cytoplasm"/>
    <property type="evidence" value="ECO:0007669"/>
    <property type="project" value="TreeGrafter"/>
</dbReference>
<dbReference type="InterPro" id="IPR013694">
    <property type="entry name" value="VIT"/>
</dbReference>
<dbReference type="PANTHER" id="PTHR46530:SF1">
    <property type="entry name" value="PROTEIN MONO-ADP-RIBOSYLTRANSFERASE PARP4"/>
    <property type="match status" value="1"/>
</dbReference>
<evidence type="ECO:0000256" key="1">
    <source>
        <dbReference type="ARBA" id="ARBA00004123"/>
    </source>
</evidence>
<dbReference type="SUPFAM" id="SSF53300">
    <property type="entry name" value="vWA-like"/>
    <property type="match status" value="1"/>
</dbReference>
<dbReference type="PROSITE" id="PS50172">
    <property type="entry name" value="BRCT"/>
    <property type="match status" value="1"/>
</dbReference>
<reference evidence="15" key="1">
    <citation type="submission" date="2022-03" db="EMBL/GenBank/DDBJ databases">
        <authorList>
            <person name="Alioto T."/>
            <person name="Alioto T."/>
            <person name="Gomez Garrido J."/>
        </authorList>
    </citation>
    <scope>NUCLEOTIDE SEQUENCE</scope>
</reference>
<dbReference type="GO" id="GO:0003950">
    <property type="term" value="F:NAD+ poly-ADP-ribosyltransferase activity"/>
    <property type="evidence" value="ECO:0007669"/>
    <property type="project" value="UniProtKB-UniRule"/>
</dbReference>
<dbReference type="Pfam" id="PF26156">
    <property type="entry name" value="PARP4_MVP-ID"/>
    <property type="match status" value="1"/>
</dbReference>
<dbReference type="GO" id="GO:0016779">
    <property type="term" value="F:nucleotidyltransferase activity"/>
    <property type="evidence" value="ECO:0007669"/>
    <property type="project" value="UniProtKB-KW"/>
</dbReference>
<proteinExistence type="inferred from homology"/>
<dbReference type="InterPro" id="IPR002035">
    <property type="entry name" value="VWF_A"/>
</dbReference>
<evidence type="ECO:0000259" key="10">
    <source>
        <dbReference type="PROSITE" id="PS50172"/>
    </source>
</evidence>
<evidence type="ECO:0000256" key="9">
    <source>
        <dbReference type="SAM" id="MobiDB-lite"/>
    </source>
</evidence>
<dbReference type="SMART" id="SM00292">
    <property type="entry name" value="BRCT"/>
    <property type="match status" value="1"/>
</dbReference>
<evidence type="ECO:0000313" key="15">
    <source>
        <dbReference type="EMBL" id="CAH2225282.1"/>
    </source>
</evidence>
<keyword evidence="2 8" id="KW-0328">Glycosyltransferase</keyword>
<keyword evidence="4" id="KW-0548">Nucleotidyltransferase</keyword>
<feature type="domain" description="VIT" evidence="14">
    <location>
        <begin position="604"/>
        <end position="732"/>
    </location>
</feature>
<evidence type="ECO:0000256" key="7">
    <source>
        <dbReference type="ARBA" id="ARBA00024347"/>
    </source>
</evidence>
<dbReference type="PROSITE" id="PS51468">
    <property type="entry name" value="VIT"/>
    <property type="match status" value="1"/>
</dbReference>
<evidence type="ECO:0000259" key="12">
    <source>
        <dbReference type="PROSITE" id="PS51059"/>
    </source>
</evidence>
<dbReference type="Gene3D" id="3.90.228.10">
    <property type="match status" value="1"/>
</dbReference>
<dbReference type="GO" id="GO:0005634">
    <property type="term" value="C:nucleus"/>
    <property type="evidence" value="ECO:0007669"/>
    <property type="project" value="UniProtKB-SubCell"/>
</dbReference>
<evidence type="ECO:0000256" key="8">
    <source>
        <dbReference type="RuleBase" id="RU362114"/>
    </source>
</evidence>
<dbReference type="InterPro" id="IPR058905">
    <property type="entry name" value="WGR-like_PARP4"/>
</dbReference>
<protein>
    <recommendedName>
        <fullName evidence="8">Poly [ADP-ribose] polymerase</fullName>
        <shortName evidence="8">PARP</shortName>
        <ecNumber evidence="8">2.4.2.-</ecNumber>
    </recommendedName>
</protein>
<feature type="domain" description="BRCT" evidence="10">
    <location>
        <begin position="1"/>
        <end position="94"/>
    </location>
</feature>
<evidence type="ECO:0000259" key="14">
    <source>
        <dbReference type="PROSITE" id="PS51468"/>
    </source>
</evidence>
<dbReference type="InterPro" id="IPR036465">
    <property type="entry name" value="vWFA_dom_sf"/>
</dbReference>
<dbReference type="InterPro" id="IPR012317">
    <property type="entry name" value="Poly(ADP-ribose)pol_cat_dom"/>
</dbReference>
<evidence type="ECO:0000256" key="5">
    <source>
        <dbReference type="ARBA" id="ARBA00023027"/>
    </source>
</evidence>
<keyword evidence="5 8" id="KW-0520">NAD</keyword>
<dbReference type="InterPro" id="IPR036420">
    <property type="entry name" value="BRCT_dom_sf"/>
</dbReference>
<evidence type="ECO:0000256" key="2">
    <source>
        <dbReference type="ARBA" id="ARBA00022676"/>
    </source>
</evidence>
<dbReference type="Pfam" id="PF26166">
    <property type="entry name" value="WGR-like_PARP4"/>
    <property type="match status" value="1"/>
</dbReference>
<dbReference type="PROSITE" id="PS51060">
    <property type="entry name" value="PARP_ALPHA_HD"/>
    <property type="match status" value="1"/>
</dbReference>
<evidence type="ECO:0000259" key="13">
    <source>
        <dbReference type="PROSITE" id="PS51060"/>
    </source>
</evidence>
<name>A0AAD1R9Q3_PELCU</name>
<dbReference type="EMBL" id="OW240912">
    <property type="protein sequence ID" value="CAH2225282.1"/>
    <property type="molecule type" value="Genomic_DNA"/>
</dbReference>
<sequence>MTAGVFKDCVFFIKVNHLSVKEKKCLKEKISSNGGAISYVLNGKCTHFIANNASSLSSSHLKKIEKHQISLVDTEFICKCIEENQLLEETSNLEKPINVLLEKVKTIQDFHYKNNLSPAANTLSDLKEEILDREYGDFEEEESISENAEVAKYCFLQKDTEGAILELLCFKEDSTFPFKISTRSGPLDGSEIEYTFYLATNSNKACERYESRIKDLKNKGFNINDVTPPEAKFLASEALQRVLLEETINSTTISREVGYFVESIWLDALGHLHNLLSCPLRSISLNDVAKAEGILLQAKIAVANAATPGEMLQLMNEFYRLIPHKPVPNELITKEYLTKKQELCQLIRDTLNVCETSPSAHYPSTIAKYKALRCSIELVDRDTKEFTQVEEQILGKNYSDESIKILNIFRIGRLSEAFNFQSKLENVKPLLHSSSTRKFVGILSRGLLLPKVISEDLGYKRTDLGNLGSGIYFTDSISSSLKYSEPSYTTGARLMVVCDVALGISKDFYKKDYTITEPPDGFHSVHGVRRVEGVQSEFEDDEFVVYNGNQVKMRYAIQFCTSHDSVSLETNLLSIELEEKIEDTDDEVPELLDESVLGERYEERTIKGGLQNNNGEQIPLERIHVKAKVMDIIAQVVIFQTYKNNSLSPIEAKYVFPLDNTATVCGFEAFINGKHIVGEVKEKQQAHKEYRTAISEGHGAYLMDQDDPDIFTVSVGNLPPNATVIIKITYITELSIQNDNCHFEIPGDIAAWQKDKALNENTQDTVSKVGIKEGGVKKGCFFLDMSLDMSCKIVAMNCWTHEIIVKKTDCKAVIQTKKGSSFTDTGFSLSIDMENICNPRMWVEKHPEKDSEACMLIFTPECPDPNETAVSTICLDCSNSMKECFQEAQLLALQLFPYHMFGEFNIIKFGSTFKEFGYYSREQNDFSEMQMFIKMAKPNMGNTEFWKPLHSVSLLAQQTGVHNIILISDGHIQNESAILQILKRNSGKIRLFVCGIGTTANRTMLRRLSQHGGGMFQYFDVTAKKKWHNKLDKIRNNLDNKTWSSVSVKWTQFNEHPQKFYQAPTNISALFPYDQLIVYGFIRHCTQAKLKAIFEDKEHETVVSTTELQKTTGTLLHKLTARALIRDFEEGLLHEEDDKQEMEKEMSKRRIIELSKEYSILTQFTSFVAVEKREADESQQDIEPDIMEILFAEDVDILPYMTWEDDAPTETESREETDHEEEEMFYECMASISTEEEMAYECMTSISKSHIKNAVLESEDYMITSYNECGADMGIHRLFDTGVGLFCDDLREASSDSIVDGIERDYFKSRSRQILHQEEVTLRPSSVHGSHGTPAQLATTLGKSAFSLTGTLFQTEPELLAGGSVFGSPALFPSNETTSKPGISTSQSMGFSLASNLQPPPPPPAAAQTFGSSVNWEAFGSPGRSPAPLATTLGDSALGFGLWEPEPLASGSLFGSTARFPLNKATLQPQKSRLQSVDFSFGAELPPRAPPPATAQTFGSSANLIAIPFGLRAPPATTLEKTVFGLTETSFPEETVPLVGESLFGRAASVSSNETTSKPRRIKSQMVGFSVDSTCRLPSSPLFPRSSRSLSSVTTHLPAIRDAPPKEYMSLKAASLESEPPVPLADGKLLYRSALLSKKNFSLRRREMSPPSWLALSDLQSEEGYWMLTPDLGKILYINVPYMIDVFLIKKGISSLGTRGREDICRLIATLLVLQAVRCHNLINLINFKSLMKLDDSSHMSEYYPSIEKAIKWARKADQQYPGICVRLGLGRDWDFATKQLLRIEPMNPSSELHPALLMI</sequence>
<comment type="similarity">
    <text evidence="7">Belongs to the ARTD/PARP family.</text>
</comment>
<feature type="domain" description="PARP catalytic" evidence="12">
    <location>
        <begin position="363"/>
        <end position="568"/>
    </location>
</feature>
<keyword evidence="16" id="KW-1185">Reference proteome</keyword>
<evidence type="ECO:0000256" key="4">
    <source>
        <dbReference type="ARBA" id="ARBA00022695"/>
    </source>
</evidence>
<dbReference type="Gene3D" id="3.40.50.410">
    <property type="entry name" value="von Willebrand factor, type A domain"/>
    <property type="match status" value="1"/>
</dbReference>
<dbReference type="SUPFAM" id="SSF52113">
    <property type="entry name" value="BRCT domain"/>
    <property type="match status" value="1"/>
</dbReference>
<keyword evidence="6" id="KW-0539">Nucleus</keyword>
<dbReference type="InterPro" id="IPR031273">
    <property type="entry name" value="PARP4"/>
</dbReference>
<dbReference type="PROSITE" id="PS51059">
    <property type="entry name" value="PARP_CATALYTIC"/>
    <property type="match status" value="1"/>
</dbReference>
<accession>A0AAD1R9Q3</accession>
<dbReference type="Proteomes" id="UP001295444">
    <property type="component" value="Chromosome 01"/>
</dbReference>
<evidence type="ECO:0000313" key="16">
    <source>
        <dbReference type="Proteomes" id="UP001295444"/>
    </source>
</evidence>
<feature type="domain" description="VWFA" evidence="11">
    <location>
        <begin position="964"/>
        <end position="1038"/>
    </location>
</feature>
<dbReference type="Pfam" id="PF13768">
    <property type="entry name" value="VWA_3"/>
    <property type="match status" value="1"/>
</dbReference>
<dbReference type="EC" id="2.4.2.-" evidence="8"/>
<dbReference type="SUPFAM" id="SSF56399">
    <property type="entry name" value="ADP-ribosylation"/>
    <property type="match status" value="1"/>
</dbReference>
<evidence type="ECO:0000256" key="6">
    <source>
        <dbReference type="ARBA" id="ARBA00023242"/>
    </source>
</evidence>
<dbReference type="InterPro" id="IPR004102">
    <property type="entry name" value="Poly(ADP-ribose)pol_reg_dom"/>
</dbReference>
<dbReference type="SUPFAM" id="SSF47587">
    <property type="entry name" value="Domain of poly(ADP-ribose) polymerase"/>
    <property type="match status" value="1"/>
</dbReference>
<evidence type="ECO:0000256" key="3">
    <source>
        <dbReference type="ARBA" id="ARBA00022679"/>
    </source>
</evidence>
<dbReference type="Gene3D" id="3.40.50.10190">
    <property type="entry name" value="BRCT domain"/>
    <property type="match status" value="1"/>
</dbReference>
<dbReference type="Pfam" id="PF08487">
    <property type="entry name" value="VIT"/>
    <property type="match status" value="1"/>
</dbReference>
<dbReference type="PANTHER" id="PTHR46530">
    <property type="entry name" value="PROTEIN MONO-ADP-RIBOSYLTRANSFERASE PARP4"/>
    <property type="match status" value="1"/>
</dbReference>
<dbReference type="Pfam" id="PF16589">
    <property type="entry name" value="BRCT_2"/>
    <property type="match status" value="1"/>
</dbReference>
<feature type="domain" description="PARP alpha-helical" evidence="13">
    <location>
        <begin position="237"/>
        <end position="364"/>
    </location>
</feature>
<dbReference type="InterPro" id="IPR058904">
    <property type="entry name" value="PARP4_MVP-ID"/>
</dbReference>
<dbReference type="InterPro" id="IPR001357">
    <property type="entry name" value="BRCT_dom"/>
</dbReference>
<keyword evidence="3 8" id="KW-0808">Transferase</keyword>
<feature type="region of interest" description="Disordered" evidence="9">
    <location>
        <begin position="1372"/>
        <end position="1409"/>
    </location>
</feature>
<evidence type="ECO:0000259" key="11">
    <source>
        <dbReference type="PROSITE" id="PS50234"/>
    </source>
</evidence>